<keyword evidence="1" id="KW-1133">Transmembrane helix</keyword>
<evidence type="ECO:0000313" key="3">
    <source>
        <dbReference type="Proteomes" id="UP000232133"/>
    </source>
</evidence>
<proteinExistence type="predicted"/>
<evidence type="ECO:0000313" key="2">
    <source>
        <dbReference type="EMBL" id="ATZ59806.1"/>
    </source>
</evidence>
<dbReference type="RefSeq" id="WP_004033538.1">
    <property type="nucleotide sequence ID" value="NZ_CAABOX010000004.1"/>
</dbReference>
<keyword evidence="1" id="KW-0472">Membrane</keyword>
<dbReference type="Proteomes" id="UP000232133">
    <property type="component" value="Chromosome"/>
</dbReference>
<sequence length="163" mass="17760">MKIGRIIFAVIILAVIVIVGIAATSSVLIIAEDESEGGIPGVDMGATWNLTGGFNWIYPGSSFNAQHQTLHNIHLDDPDNPYGAAKEIMEYTYNISPNIIITVNNNAAEKIFGGDIISDIRQYDWGDGMDRGDAADKAMGDFHMNYLAIPECLLTGDMKIHFV</sequence>
<dbReference type="OMA" id="EIMEYTY"/>
<dbReference type="GeneID" id="78818217"/>
<protein>
    <submittedName>
        <fullName evidence="2">Uncharacterized protein</fullName>
    </submittedName>
</protein>
<organism evidence="2 3">
    <name type="scientific">Methanobrevibacter smithii</name>
    <dbReference type="NCBI Taxonomy" id="2173"/>
    <lineage>
        <taxon>Archaea</taxon>
        <taxon>Methanobacteriati</taxon>
        <taxon>Methanobacteriota</taxon>
        <taxon>Methanomada group</taxon>
        <taxon>Methanobacteria</taxon>
        <taxon>Methanobacteriales</taxon>
        <taxon>Methanobacteriaceae</taxon>
        <taxon>Methanobrevibacter</taxon>
    </lineage>
</organism>
<accession>A0A2H4U6R2</accession>
<dbReference type="EMBL" id="CP017803">
    <property type="protein sequence ID" value="ATZ59806.1"/>
    <property type="molecule type" value="Genomic_DNA"/>
</dbReference>
<keyword evidence="1" id="KW-0812">Transmembrane</keyword>
<reference evidence="2 3" key="1">
    <citation type="submission" date="2016-10" db="EMBL/GenBank/DDBJ databases">
        <authorList>
            <person name="Varghese N."/>
        </authorList>
    </citation>
    <scope>NUCLEOTIDE SEQUENCE [LARGE SCALE GENOMIC DNA]</scope>
    <source>
        <strain evidence="2 3">KB11</strain>
    </source>
</reference>
<feature type="transmembrane region" description="Helical" evidence="1">
    <location>
        <begin position="6"/>
        <end position="31"/>
    </location>
</feature>
<name>A0A2H4U6R2_METSM</name>
<dbReference type="AlphaFoldDB" id="A0A2H4U6R2"/>
<evidence type="ECO:0000256" key="1">
    <source>
        <dbReference type="SAM" id="Phobius"/>
    </source>
</evidence>
<gene>
    <name evidence="2" type="ORF">BK798_04915</name>
</gene>